<keyword evidence="8" id="KW-0675">Receptor</keyword>
<dbReference type="KEGG" id="scor:J3U87_04600"/>
<keyword evidence="2 7" id="KW-0813">Transport</keyword>
<comment type="similarity">
    <text evidence="7">Belongs to the TonB-dependent receptor family.</text>
</comment>
<proteinExistence type="inferred from homology"/>
<dbReference type="EMBL" id="CP071793">
    <property type="protein sequence ID" value="QTD51729.1"/>
    <property type="molecule type" value="Genomic_DNA"/>
</dbReference>
<dbReference type="PROSITE" id="PS01156">
    <property type="entry name" value="TONB_DEPENDENT_REC_2"/>
    <property type="match status" value="1"/>
</dbReference>
<dbReference type="InterPro" id="IPR010917">
    <property type="entry name" value="TonB_rcpt_CS"/>
</dbReference>
<evidence type="ECO:0000313" key="9">
    <source>
        <dbReference type="Proteomes" id="UP000663929"/>
    </source>
</evidence>
<comment type="subcellular location">
    <subcellularLocation>
        <location evidence="1 7">Cell outer membrane</location>
        <topology evidence="1 7">Multi-pass membrane protein</topology>
    </subcellularLocation>
</comment>
<dbReference type="PROSITE" id="PS52016">
    <property type="entry name" value="TONB_DEPENDENT_REC_3"/>
    <property type="match status" value="1"/>
</dbReference>
<dbReference type="Proteomes" id="UP000663929">
    <property type="component" value="Chromosome"/>
</dbReference>
<dbReference type="GO" id="GO:0009279">
    <property type="term" value="C:cell outer membrane"/>
    <property type="evidence" value="ECO:0007669"/>
    <property type="project" value="UniProtKB-SubCell"/>
</dbReference>
<evidence type="ECO:0000256" key="4">
    <source>
        <dbReference type="ARBA" id="ARBA00022692"/>
    </source>
</evidence>
<evidence type="ECO:0000256" key="7">
    <source>
        <dbReference type="PROSITE-ProRule" id="PRU01360"/>
    </source>
</evidence>
<dbReference type="InterPro" id="IPR036942">
    <property type="entry name" value="Beta-barrel_TonB_sf"/>
</dbReference>
<reference evidence="8" key="1">
    <citation type="submission" date="2021-03" db="EMBL/GenBank/DDBJ databases">
        <title>Acanthopleuribacteraceae sp. M133.</title>
        <authorList>
            <person name="Wang G."/>
        </authorList>
    </citation>
    <scope>NUCLEOTIDE SEQUENCE</scope>
    <source>
        <strain evidence="8">M133</strain>
    </source>
</reference>
<evidence type="ECO:0000256" key="5">
    <source>
        <dbReference type="ARBA" id="ARBA00023136"/>
    </source>
</evidence>
<sequence>MSSYTLANMFIAHQTKKYRTSLNVHNLFDTDYIPWGDIFYPNQLAIGSPRTLEFSFHMKF</sequence>
<keyword evidence="9" id="KW-1185">Reference proteome</keyword>
<dbReference type="SUPFAM" id="SSF56935">
    <property type="entry name" value="Porins"/>
    <property type="match status" value="1"/>
</dbReference>
<evidence type="ECO:0000256" key="3">
    <source>
        <dbReference type="ARBA" id="ARBA00022452"/>
    </source>
</evidence>
<dbReference type="InterPro" id="IPR039426">
    <property type="entry name" value="TonB-dep_rcpt-like"/>
</dbReference>
<dbReference type="Gene3D" id="2.40.170.20">
    <property type="entry name" value="TonB-dependent receptor, beta-barrel domain"/>
    <property type="match status" value="1"/>
</dbReference>
<protein>
    <submittedName>
        <fullName evidence="8">TonB-dependent receptor</fullName>
    </submittedName>
</protein>
<keyword evidence="6 7" id="KW-0998">Cell outer membrane</keyword>
<dbReference type="RefSeq" id="WP_237381855.1">
    <property type="nucleotide sequence ID" value="NZ_CP071793.1"/>
</dbReference>
<keyword evidence="3 7" id="KW-1134">Transmembrane beta strand</keyword>
<gene>
    <name evidence="8" type="ORF">J3U87_04600</name>
</gene>
<keyword evidence="4 7" id="KW-0812">Transmembrane</keyword>
<dbReference type="AlphaFoldDB" id="A0A8A4TP31"/>
<evidence type="ECO:0000313" key="8">
    <source>
        <dbReference type="EMBL" id="QTD51729.1"/>
    </source>
</evidence>
<evidence type="ECO:0000256" key="6">
    <source>
        <dbReference type="ARBA" id="ARBA00023237"/>
    </source>
</evidence>
<keyword evidence="5 7" id="KW-0472">Membrane</keyword>
<organism evidence="8 9">
    <name type="scientific">Sulfidibacter corallicola</name>
    <dbReference type="NCBI Taxonomy" id="2818388"/>
    <lineage>
        <taxon>Bacteria</taxon>
        <taxon>Pseudomonadati</taxon>
        <taxon>Acidobacteriota</taxon>
        <taxon>Holophagae</taxon>
        <taxon>Acanthopleuribacterales</taxon>
        <taxon>Acanthopleuribacteraceae</taxon>
        <taxon>Sulfidibacter</taxon>
    </lineage>
</organism>
<accession>A0A8A4TP31</accession>
<name>A0A8A4TP31_SULCO</name>
<evidence type="ECO:0000256" key="1">
    <source>
        <dbReference type="ARBA" id="ARBA00004571"/>
    </source>
</evidence>
<evidence type="ECO:0000256" key="2">
    <source>
        <dbReference type="ARBA" id="ARBA00022448"/>
    </source>
</evidence>